<comment type="caution">
    <text evidence="2">The sequence shown here is derived from an EMBL/GenBank/DDBJ whole genome shotgun (WGS) entry which is preliminary data.</text>
</comment>
<evidence type="ECO:0000313" key="2">
    <source>
        <dbReference type="EMBL" id="PXY43466.1"/>
    </source>
</evidence>
<keyword evidence="1" id="KW-0812">Transmembrane</keyword>
<dbReference type="Proteomes" id="UP000247681">
    <property type="component" value="Unassembled WGS sequence"/>
</dbReference>
<dbReference type="EMBL" id="QJHL01000006">
    <property type="protein sequence ID" value="PXY43466.1"/>
    <property type="molecule type" value="Genomic_DNA"/>
</dbReference>
<dbReference type="AlphaFoldDB" id="A0A2V4BWU4"/>
<reference evidence="2 3" key="1">
    <citation type="submission" date="2018-05" db="EMBL/GenBank/DDBJ databases">
        <title>Flavobacterium sp. strain IMCC34758, incomplete genome.</title>
        <authorList>
            <person name="Joung Y."/>
        </authorList>
    </citation>
    <scope>NUCLEOTIDE SEQUENCE [LARGE SCALE GENOMIC DNA]</scope>
    <source>
        <strain evidence="2 3">IMCC34758</strain>
    </source>
</reference>
<evidence type="ECO:0008006" key="4">
    <source>
        <dbReference type="Google" id="ProtNLM"/>
    </source>
</evidence>
<proteinExistence type="predicted"/>
<accession>A0A2V4BWU4</accession>
<protein>
    <recommendedName>
        <fullName evidence="4">Molybdenum ABC transporter permease</fullName>
    </recommendedName>
</protein>
<gene>
    <name evidence="2" type="ORF">DMB68_20715</name>
</gene>
<name>A0A2V4BWU4_9FLAO</name>
<keyword evidence="3" id="KW-1185">Reference proteome</keyword>
<evidence type="ECO:0000313" key="3">
    <source>
        <dbReference type="Proteomes" id="UP000247681"/>
    </source>
</evidence>
<evidence type="ECO:0000256" key="1">
    <source>
        <dbReference type="SAM" id="Phobius"/>
    </source>
</evidence>
<organism evidence="2 3">
    <name type="scientific">Flavobacterium hydrophilum</name>
    <dbReference type="NCBI Taxonomy" id="2211445"/>
    <lineage>
        <taxon>Bacteria</taxon>
        <taxon>Pseudomonadati</taxon>
        <taxon>Bacteroidota</taxon>
        <taxon>Flavobacteriia</taxon>
        <taxon>Flavobacteriales</taxon>
        <taxon>Flavobacteriaceae</taxon>
        <taxon>Flavobacterium</taxon>
    </lineage>
</organism>
<sequence>MDYLFLICSFSLFVAAFAFYKIHKLWHKDVTENNKLYKFQIKAGNFKNWMTIIMLIIIGIVYFFKSLP</sequence>
<feature type="transmembrane region" description="Helical" evidence="1">
    <location>
        <begin position="46"/>
        <end position="64"/>
    </location>
</feature>
<keyword evidence="1" id="KW-1133">Transmembrane helix</keyword>
<keyword evidence="1" id="KW-0472">Membrane</keyword>